<feature type="transmembrane region" description="Helical" evidence="1">
    <location>
        <begin position="21"/>
        <end position="42"/>
    </location>
</feature>
<sequence length="245" mass="28951">MIKFFRKIRQNLLSEGKNRKYFKYAIGEIILVVIGILIALQINNWNEKRKLKDAEIKLLQNFETSIESDIESFEYYIEEYRTIHNSIKLLKAHMDTNLSYNDSLNFHFLNSTAYWSPRIDQGVFSTLSSNDLNLISNDSLKKEIVSFYTFAKTNFDMKISKYSNIIDNASYNLFNTRFDGLWNVANRAMIPNDYDSLKIDKEYIYFINSLNQQIFWLVEDPLNQAEKKAKTLIELIDKELKVLKK</sequence>
<reference evidence="3" key="1">
    <citation type="journal article" date="2019" name="Int. J. Syst. Evol. Microbiol.">
        <title>The Global Catalogue of Microorganisms (GCM) 10K type strain sequencing project: providing services to taxonomists for standard genome sequencing and annotation.</title>
        <authorList>
            <consortium name="The Broad Institute Genomics Platform"/>
            <consortium name="The Broad Institute Genome Sequencing Center for Infectious Disease"/>
            <person name="Wu L."/>
            <person name="Ma J."/>
        </authorList>
    </citation>
    <scope>NUCLEOTIDE SEQUENCE [LARGE SCALE GENOMIC DNA]</scope>
    <source>
        <strain evidence="3">KCTC 42903</strain>
    </source>
</reference>
<keyword evidence="1" id="KW-1133">Transmembrane helix</keyword>
<evidence type="ECO:0000313" key="2">
    <source>
        <dbReference type="EMBL" id="MFD2536625.1"/>
    </source>
</evidence>
<dbReference type="EMBL" id="JBHULK010000018">
    <property type="protein sequence ID" value="MFD2536625.1"/>
    <property type="molecule type" value="Genomic_DNA"/>
</dbReference>
<name>A0ABW5JVP4_9FLAO</name>
<evidence type="ECO:0000313" key="3">
    <source>
        <dbReference type="Proteomes" id="UP001597441"/>
    </source>
</evidence>
<accession>A0ABW5JVP4</accession>
<proteinExistence type="predicted"/>
<organism evidence="2 3">
    <name type="scientific">Gelatiniphilus marinus</name>
    <dbReference type="NCBI Taxonomy" id="1759464"/>
    <lineage>
        <taxon>Bacteria</taxon>
        <taxon>Pseudomonadati</taxon>
        <taxon>Bacteroidota</taxon>
        <taxon>Flavobacteriia</taxon>
        <taxon>Flavobacteriales</taxon>
        <taxon>Flavobacteriaceae</taxon>
        <taxon>Gelatiniphilus</taxon>
    </lineage>
</organism>
<gene>
    <name evidence="2" type="ORF">ACFSQS_16080</name>
</gene>
<keyword evidence="3" id="KW-1185">Reference proteome</keyword>
<keyword evidence="1" id="KW-0472">Membrane</keyword>
<keyword evidence="1" id="KW-0812">Transmembrane</keyword>
<comment type="caution">
    <text evidence="2">The sequence shown here is derived from an EMBL/GenBank/DDBJ whole genome shotgun (WGS) entry which is preliminary data.</text>
</comment>
<protein>
    <submittedName>
        <fullName evidence="2">DUF6090 family protein</fullName>
    </submittedName>
</protein>
<dbReference type="RefSeq" id="WP_388021236.1">
    <property type="nucleotide sequence ID" value="NZ_JBHUDT010000017.1"/>
</dbReference>
<dbReference type="Pfam" id="PF19578">
    <property type="entry name" value="DUF6090"/>
    <property type="match status" value="1"/>
</dbReference>
<evidence type="ECO:0000256" key="1">
    <source>
        <dbReference type="SAM" id="Phobius"/>
    </source>
</evidence>
<dbReference type="InterPro" id="IPR045749">
    <property type="entry name" value="DUF6090"/>
</dbReference>
<dbReference type="Proteomes" id="UP001597441">
    <property type="component" value="Unassembled WGS sequence"/>
</dbReference>